<dbReference type="GO" id="GO:0032217">
    <property type="term" value="F:riboflavin transmembrane transporter activity"/>
    <property type="evidence" value="ECO:0007669"/>
    <property type="project" value="UniProtKB-UniRule"/>
</dbReference>
<dbReference type="Gene3D" id="1.10.1760.20">
    <property type="match status" value="1"/>
</dbReference>
<evidence type="ECO:0000313" key="11">
    <source>
        <dbReference type="Proteomes" id="UP000254664"/>
    </source>
</evidence>
<dbReference type="Pfam" id="PF12822">
    <property type="entry name" value="ECF_trnsprt"/>
    <property type="match status" value="1"/>
</dbReference>
<evidence type="ECO:0000256" key="5">
    <source>
        <dbReference type="ARBA" id="ARBA00022692"/>
    </source>
</evidence>
<evidence type="ECO:0000256" key="1">
    <source>
        <dbReference type="ARBA" id="ARBA00004651"/>
    </source>
</evidence>
<keyword evidence="7 8" id="KW-0472">Membrane</keyword>
<evidence type="ECO:0000256" key="6">
    <source>
        <dbReference type="ARBA" id="ARBA00022989"/>
    </source>
</evidence>
<dbReference type="InterPro" id="IPR025720">
    <property type="entry name" value="RibU"/>
</dbReference>
<feature type="transmembrane region" description="Helical" evidence="9">
    <location>
        <begin position="164"/>
        <end position="188"/>
    </location>
</feature>
<keyword evidence="3 8" id="KW-0813">Transport</keyword>
<dbReference type="OrthoDB" id="9809216at2"/>
<dbReference type="RefSeq" id="WP_115640732.1">
    <property type="nucleotide sequence ID" value="NZ_UFWZ01000001.1"/>
</dbReference>
<accession>A0A381J8J5</accession>
<comment type="subcellular location">
    <subcellularLocation>
        <location evidence="1">Cell membrane</location>
        <topology evidence="1">Multi-pass membrane protein</topology>
    </subcellularLocation>
</comment>
<dbReference type="EMBL" id="UFWZ01000001">
    <property type="protein sequence ID" value="SUY46692.1"/>
    <property type="molecule type" value="Genomic_DNA"/>
</dbReference>
<keyword evidence="5 9" id="KW-0812">Transmembrane</keyword>
<dbReference type="PANTHER" id="PTHR38438">
    <property type="entry name" value="RIBOFLAVIN TRANSPORTER RIBU"/>
    <property type="match status" value="1"/>
</dbReference>
<evidence type="ECO:0000256" key="9">
    <source>
        <dbReference type="SAM" id="Phobius"/>
    </source>
</evidence>
<keyword evidence="6 9" id="KW-1133">Transmembrane helix</keyword>
<comment type="function">
    <text evidence="8">Probably a riboflavin-binding protein that interacts with the energy-coupling factor (ECF) ABC-transporter complex.</text>
</comment>
<sequence length="215" mass="23712">MNKKFNLNKQIKITLLAAMAFILMYFDFPLPLFPGFLKIDLSDLPALIGAFALGPVEGIAIELLKNILHVLFKGTQTALVGEMANFIVGSVLVFISGYMYKRNKNKSGAIIGLVSGVLVMTAVAALINYFILIPTYAKVFKLPLEAIIAMGTKLNGNIVDLRSLIIWSIVPFNLLKGILVSLVTLGVYKNVSLLIHKEEVIVKDVRKKKYSKENV</sequence>
<dbReference type="Proteomes" id="UP000254664">
    <property type="component" value="Unassembled WGS sequence"/>
</dbReference>
<keyword evidence="4 8" id="KW-1003">Cell membrane</keyword>
<organism evidence="10 11">
    <name type="scientific">Clostridium putrefaciens</name>
    <dbReference type="NCBI Taxonomy" id="99675"/>
    <lineage>
        <taxon>Bacteria</taxon>
        <taxon>Bacillati</taxon>
        <taxon>Bacillota</taxon>
        <taxon>Clostridia</taxon>
        <taxon>Eubacteriales</taxon>
        <taxon>Clostridiaceae</taxon>
        <taxon>Clostridium</taxon>
    </lineage>
</organism>
<feature type="transmembrane region" description="Helical" evidence="9">
    <location>
        <begin position="12"/>
        <end position="33"/>
    </location>
</feature>
<name>A0A381J8J5_9CLOT</name>
<proteinExistence type="inferred from homology"/>
<dbReference type="InterPro" id="IPR024529">
    <property type="entry name" value="ECF_trnsprt_substrate-spec"/>
</dbReference>
<dbReference type="GO" id="GO:0005886">
    <property type="term" value="C:plasma membrane"/>
    <property type="evidence" value="ECO:0007669"/>
    <property type="project" value="UniProtKB-SubCell"/>
</dbReference>
<evidence type="ECO:0000313" key="10">
    <source>
        <dbReference type="EMBL" id="SUY46692.1"/>
    </source>
</evidence>
<evidence type="ECO:0000256" key="4">
    <source>
        <dbReference type="ARBA" id="ARBA00022475"/>
    </source>
</evidence>
<dbReference type="AlphaFoldDB" id="A0A381J8J5"/>
<protein>
    <recommendedName>
        <fullName evidence="8">Riboflavin transporter</fullName>
    </recommendedName>
</protein>
<evidence type="ECO:0000256" key="7">
    <source>
        <dbReference type="ARBA" id="ARBA00023136"/>
    </source>
</evidence>
<feature type="transmembrane region" description="Helical" evidence="9">
    <location>
        <begin position="78"/>
        <end position="98"/>
    </location>
</feature>
<reference evidence="10 11" key="1">
    <citation type="submission" date="2018-06" db="EMBL/GenBank/DDBJ databases">
        <authorList>
            <consortium name="Pathogen Informatics"/>
            <person name="Doyle S."/>
        </authorList>
    </citation>
    <scope>NUCLEOTIDE SEQUENCE [LARGE SCALE GENOMIC DNA]</scope>
    <source>
        <strain evidence="10 11">NCTC9836</strain>
    </source>
</reference>
<dbReference type="PIRSF" id="PIRSF037778">
    <property type="entry name" value="UCP037778_transp_RibU"/>
    <property type="match status" value="1"/>
</dbReference>
<dbReference type="PANTHER" id="PTHR38438:SF1">
    <property type="entry name" value="RIBOFLAVIN TRANSPORTER RIBU"/>
    <property type="match status" value="1"/>
</dbReference>
<feature type="transmembrane region" description="Helical" evidence="9">
    <location>
        <begin position="110"/>
        <end position="132"/>
    </location>
</feature>
<evidence type="ECO:0000256" key="8">
    <source>
        <dbReference type="PIRNR" id="PIRNR037778"/>
    </source>
</evidence>
<comment type="similarity">
    <text evidence="2 8">Belongs to the prokaryotic riboflavin transporter (P-RFT) (TC 2.A.87) family.</text>
</comment>
<keyword evidence="11" id="KW-1185">Reference proteome</keyword>
<evidence type="ECO:0000256" key="3">
    <source>
        <dbReference type="ARBA" id="ARBA00022448"/>
    </source>
</evidence>
<evidence type="ECO:0000256" key="2">
    <source>
        <dbReference type="ARBA" id="ARBA00005540"/>
    </source>
</evidence>
<gene>
    <name evidence="10" type="primary">ribU</name>
    <name evidence="10" type="ORF">NCTC9836_00998</name>
</gene>